<name>A0A397VTQ2_9GLOM</name>
<organism evidence="2 3">
    <name type="scientific">Gigaspora rosea</name>
    <dbReference type="NCBI Taxonomy" id="44941"/>
    <lineage>
        <taxon>Eukaryota</taxon>
        <taxon>Fungi</taxon>
        <taxon>Fungi incertae sedis</taxon>
        <taxon>Mucoromycota</taxon>
        <taxon>Glomeromycotina</taxon>
        <taxon>Glomeromycetes</taxon>
        <taxon>Diversisporales</taxon>
        <taxon>Gigasporaceae</taxon>
        <taxon>Gigaspora</taxon>
    </lineage>
</organism>
<protein>
    <recommendedName>
        <fullName evidence="1">Protein kinase domain-containing protein</fullName>
    </recommendedName>
</protein>
<evidence type="ECO:0000313" key="3">
    <source>
        <dbReference type="Proteomes" id="UP000266673"/>
    </source>
</evidence>
<dbReference type="AlphaFoldDB" id="A0A397VTQ2"/>
<dbReference type="PROSITE" id="PS50011">
    <property type="entry name" value="PROTEIN_KINASE_DOM"/>
    <property type="match status" value="1"/>
</dbReference>
<dbReference type="OrthoDB" id="2432284at2759"/>
<dbReference type="SUPFAM" id="SSF56112">
    <property type="entry name" value="Protein kinase-like (PK-like)"/>
    <property type="match status" value="1"/>
</dbReference>
<evidence type="ECO:0000313" key="2">
    <source>
        <dbReference type="EMBL" id="RIB23383.1"/>
    </source>
</evidence>
<dbReference type="GO" id="GO:0004672">
    <property type="term" value="F:protein kinase activity"/>
    <property type="evidence" value="ECO:0007669"/>
    <property type="project" value="InterPro"/>
</dbReference>
<dbReference type="EMBL" id="QKWP01000264">
    <property type="protein sequence ID" value="RIB23383.1"/>
    <property type="molecule type" value="Genomic_DNA"/>
</dbReference>
<gene>
    <name evidence="2" type="ORF">C2G38_2072937</name>
</gene>
<proteinExistence type="predicted"/>
<dbReference type="Gene3D" id="1.10.510.10">
    <property type="entry name" value="Transferase(Phosphotransferase) domain 1"/>
    <property type="match status" value="1"/>
</dbReference>
<accession>A0A397VTQ2</accession>
<comment type="caution">
    <text evidence="2">The sequence shown here is derived from an EMBL/GenBank/DDBJ whole genome shotgun (WGS) entry which is preliminary data.</text>
</comment>
<dbReference type="GO" id="GO:0005524">
    <property type="term" value="F:ATP binding"/>
    <property type="evidence" value="ECO:0007669"/>
    <property type="project" value="InterPro"/>
</dbReference>
<dbReference type="InterPro" id="IPR000719">
    <property type="entry name" value="Prot_kinase_dom"/>
</dbReference>
<keyword evidence="3" id="KW-1185">Reference proteome</keyword>
<dbReference type="InterPro" id="IPR011009">
    <property type="entry name" value="Kinase-like_dom_sf"/>
</dbReference>
<feature type="domain" description="Protein kinase" evidence="1">
    <location>
        <begin position="1"/>
        <end position="144"/>
    </location>
</feature>
<evidence type="ECO:0000259" key="1">
    <source>
        <dbReference type="PROSITE" id="PS50011"/>
    </source>
</evidence>
<reference evidence="2 3" key="1">
    <citation type="submission" date="2018-06" db="EMBL/GenBank/DDBJ databases">
        <title>Comparative genomics reveals the genomic features of Rhizophagus irregularis, R. cerebriforme, R. diaphanum and Gigaspora rosea, and their symbiotic lifestyle signature.</title>
        <authorList>
            <person name="Morin E."/>
            <person name="San Clemente H."/>
            <person name="Chen E.C.H."/>
            <person name="De La Providencia I."/>
            <person name="Hainaut M."/>
            <person name="Kuo A."/>
            <person name="Kohler A."/>
            <person name="Murat C."/>
            <person name="Tang N."/>
            <person name="Roy S."/>
            <person name="Loubradou J."/>
            <person name="Henrissat B."/>
            <person name="Grigoriev I.V."/>
            <person name="Corradi N."/>
            <person name="Roux C."/>
            <person name="Martin F.M."/>
        </authorList>
    </citation>
    <scope>NUCLEOTIDE SEQUENCE [LARGE SCALE GENOMIC DNA]</scope>
    <source>
        <strain evidence="2 3">DAOM 194757</strain>
    </source>
</reference>
<sequence length="208" mass="24231">MPYISYEVLIGQKYKLAADIYSFGVIMAEMTTGIRPFYEQTRIALRTPNCYIELANTCMHLNLQERPTAETIYNKFSEWHNLVKESNESDEFDKFIRSDEFDEFDKPDEYDNLMNLMNLMNPISRSNMINLMNPMKGTNNSEFMAADRIIPELSITLREHPDIVYASTFINTRDIVQNYKEISSQINIKDEIASASHNFEIPVNTDHT</sequence>
<dbReference type="Proteomes" id="UP000266673">
    <property type="component" value="Unassembled WGS sequence"/>
</dbReference>